<sequence>MTVPNATLLGDRCNPTRYGAGTLASPTPEMSTFQPGSRSTNVTDTRSGACAAPR</sequence>
<reference evidence="3" key="1">
    <citation type="submission" date="2015-03" db="EMBL/GenBank/DDBJ databases">
        <authorList>
            <consortium name="Pathogen Informatics"/>
        </authorList>
    </citation>
    <scope>NUCLEOTIDE SEQUENCE [LARGE SCALE GENOMIC DNA]</scope>
    <source>
        <strain evidence="3">N09902308</strain>
    </source>
</reference>
<name>A0A916L835_MYCTX</name>
<feature type="compositionally biased region" description="Polar residues" evidence="1">
    <location>
        <begin position="24"/>
        <end position="46"/>
    </location>
</feature>
<dbReference type="Proteomes" id="UP000039021">
    <property type="component" value="Unassembled WGS sequence"/>
</dbReference>
<evidence type="ECO:0000313" key="2">
    <source>
        <dbReference type="EMBL" id="COW95423.1"/>
    </source>
</evidence>
<evidence type="ECO:0000256" key="1">
    <source>
        <dbReference type="SAM" id="MobiDB-lite"/>
    </source>
</evidence>
<proteinExistence type="predicted"/>
<feature type="region of interest" description="Disordered" evidence="1">
    <location>
        <begin position="1"/>
        <end position="54"/>
    </location>
</feature>
<dbReference type="AlphaFoldDB" id="A0A916L835"/>
<evidence type="ECO:0000313" key="3">
    <source>
        <dbReference type="Proteomes" id="UP000039021"/>
    </source>
</evidence>
<gene>
    <name evidence="2" type="ORF">ERS007739_00395</name>
</gene>
<protein>
    <submittedName>
        <fullName evidence="2">Uncharacterized protein</fullName>
    </submittedName>
</protein>
<accession>A0A916L835</accession>
<dbReference type="EMBL" id="CSBK01000109">
    <property type="protein sequence ID" value="COW95423.1"/>
    <property type="molecule type" value="Genomic_DNA"/>
</dbReference>
<organism evidence="2 3">
    <name type="scientific">Mycobacterium tuberculosis</name>
    <dbReference type="NCBI Taxonomy" id="1773"/>
    <lineage>
        <taxon>Bacteria</taxon>
        <taxon>Bacillati</taxon>
        <taxon>Actinomycetota</taxon>
        <taxon>Actinomycetes</taxon>
        <taxon>Mycobacteriales</taxon>
        <taxon>Mycobacteriaceae</taxon>
        <taxon>Mycobacterium</taxon>
        <taxon>Mycobacterium tuberculosis complex</taxon>
    </lineage>
</organism>
<comment type="caution">
    <text evidence="2">The sequence shown here is derived from an EMBL/GenBank/DDBJ whole genome shotgun (WGS) entry which is preliminary data.</text>
</comment>